<accession>A0A9N8DH06</accession>
<dbReference type="EMBL" id="CAICTM010000147">
    <property type="protein sequence ID" value="CAB9502848.1"/>
    <property type="molecule type" value="Genomic_DNA"/>
</dbReference>
<gene>
    <name evidence="2" type="ORF">SEMRO_148_G068170.1</name>
</gene>
<name>A0A9N8DH06_9STRA</name>
<evidence type="ECO:0000313" key="2">
    <source>
        <dbReference type="EMBL" id="CAB9502848.1"/>
    </source>
</evidence>
<keyword evidence="3" id="KW-1185">Reference proteome</keyword>
<feature type="compositionally biased region" description="Polar residues" evidence="1">
    <location>
        <begin position="79"/>
        <end position="88"/>
    </location>
</feature>
<dbReference type="Proteomes" id="UP001153069">
    <property type="component" value="Unassembled WGS sequence"/>
</dbReference>
<feature type="region of interest" description="Disordered" evidence="1">
    <location>
        <begin position="1"/>
        <end position="39"/>
    </location>
</feature>
<sequence length="88" mass="9413">MGFIKSITGKKMSDKSSKSSKSNSSKQQDGSSDSWSKEGMSSADVAMLIGAKTNEQILMEFMGTPVRYTNNKRVPRSGKASSSRNAAA</sequence>
<feature type="region of interest" description="Disordered" evidence="1">
    <location>
        <begin position="63"/>
        <end position="88"/>
    </location>
</feature>
<dbReference type="AlphaFoldDB" id="A0A9N8DH06"/>
<reference evidence="2" key="1">
    <citation type="submission" date="2020-06" db="EMBL/GenBank/DDBJ databases">
        <authorList>
            <consortium name="Plant Systems Biology data submission"/>
        </authorList>
    </citation>
    <scope>NUCLEOTIDE SEQUENCE</scope>
    <source>
        <strain evidence="2">D6</strain>
    </source>
</reference>
<evidence type="ECO:0000256" key="1">
    <source>
        <dbReference type="SAM" id="MobiDB-lite"/>
    </source>
</evidence>
<protein>
    <submittedName>
        <fullName evidence="2">Uncharacterized protein</fullName>
    </submittedName>
</protein>
<feature type="compositionally biased region" description="Low complexity" evidence="1">
    <location>
        <begin position="19"/>
        <end position="34"/>
    </location>
</feature>
<comment type="caution">
    <text evidence="2">The sequence shown here is derived from an EMBL/GenBank/DDBJ whole genome shotgun (WGS) entry which is preliminary data.</text>
</comment>
<proteinExistence type="predicted"/>
<organism evidence="2 3">
    <name type="scientific">Seminavis robusta</name>
    <dbReference type="NCBI Taxonomy" id="568900"/>
    <lineage>
        <taxon>Eukaryota</taxon>
        <taxon>Sar</taxon>
        <taxon>Stramenopiles</taxon>
        <taxon>Ochrophyta</taxon>
        <taxon>Bacillariophyta</taxon>
        <taxon>Bacillariophyceae</taxon>
        <taxon>Bacillariophycidae</taxon>
        <taxon>Naviculales</taxon>
        <taxon>Naviculaceae</taxon>
        <taxon>Seminavis</taxon>
    </lineage>
</organism>
<evidence type="ECO:0000313" key="3">
    <source>
        <dbReference type="Proteomes" id="UP001153069"/>
    </source>
</evidence>